<dbReference type="Proteomes" id="UP000190367">
    <property type="component" value="Unassembled WGS sequence"/>
</dbReference>
<accession>A0A1T4U873</accession>
<dbReference type="AlphaFoldDB" id="A0A1T4U873"/>
<dbReference type="GO" id="GO:0047527">
    <property type="term" value="F:2,3-dihydroxybenzoate-serine ligase activity"/>
    <property type="evidence" value="ECO:0007669"/>
    <property type="project" value="TreeGrafter"/>
</dbReference>
<dbReference type="PROSITE" id="PS50075">
    <property type="entry name" value="CARRIER"/>
    <property type="match status" value="1"/>
</dbReference>
<dbReference type="GO" id="GO:0031177">
    <property type="term" value="F:phosphopantetheine binding"/>
    <property type="evidence" value="ECO:0007669"/>
    <property type="project" value="InterPro"/>
</dbReference>
<dbReference type="GO" id="GO:0005829">
    <property type="term" value="C:cytosol"/>
    <property type="evidence" value="ECO:0007669"/>
    <property type="project" value="TreeGrafter"/>
</dbReference>
<dbReference type="InterPro" id="IPR045851">
    <property type="entry name" value="AMP-bd_C_sf"/>
</dbReference>
<dbReference type="Gene3D" id="3.30.559.10">
    <property type="entry name" value="Chloramphenicol acetyltransferase-like domain"/>
    <property type="match status" value="1"/>
</dbReference>
<protein>
    <submittedName>
        <fullName evidence="5">AMP-binding enzyme C-terminal domain-containing protein</fullName>
    </submittedName>
</protein>
<evidence type="ECO:0000313" key="5">
    <source>
        <dbReference type="EMBL" id="SKA48816.1"/>
    </source>
</evidence>
<dbReference type="GO" id="GO:0043041">
    <property type="term" value="P:amino acid activation for nonribosomal peptide biosynthetic process"/>
    <property type="evidence" value="ECO:0007669"/>
    <property type="project" value="TreeGrafter"/>
</dbReference>
<dbReference type="Pfam" id="PF00550">
    <property type="entry name" value="PP-binding"/>
    <property type="match status" value="1"/>
</dbReference>
<reference evidence="6" key="1">
    <citation type="submission" date="2017-02" db="EMBL/GenBank/DDBJ databases">
        <authorList>
            <person name="Varghese N."/>
            <person name="Submissions S."/>
        </authorList>
    </citation>
    <scope>NUCLEOTIDE SEQUENCE [LARGE SCALE GENOMIC DNA]</scope>
    <source>
        <strain evidence="6">DSM 22224</strain>
    </source>
</reference>
<organism evidence="5 6">
    <name type="scientific">Chitinophaga eiseniae</name>
    <dbReference type="NCBI Taxonomy" id="634771"/>
    <lineage>
        <taxon>Bacteria</taxon>
        <taxon>Pseudomonadati</taxon>
        <taxon>Bacteroidota</taxon>
        <taxon>Chitinophagia</taxon>
        <taxon>Chitinophagales</taxon>
        <taxon>Chitinophagaceae</taxon>
        <taxon>Chitinophaga</taxon>
    </lineage>
</organism>
<dbReference type="RefSeq" id="WP_143313380.1">
    <property type="nucleotide sequence ID" value="NZ_FUWZ01000019.1"/>
</dbReference>
<proteinExistence type="predicted"/>
<feature type="non-terminal residue" evidence="5">
    <location>
        <position position="1"/>
    </location>
</feature>
<dbReference type="InterPro" id="IPR020806">
    <property type="entry name" value="PKS_PP-bd"/>
</dbReference>
<evidence type="ECO:0000256" key="3">
    <source>
        <dbReference type="ARBA" id="ARBA00022553"/>
    </source>
</evidence>
<dbReference type="InterPro" id="IPR023213">
    <property type="entry name" value="CAT-like_dom_sf"/>
</dbReference>
<dbReference type="SUPFAM" id="SSF47336">
    <property type="entry name" value="ACP-like"/>
    <property type="match status" value="1"/>
</dbReference>
<dbReference type="Gene3D" id="3.30.559.30">
    <property type="entry name" value="Nonribosomal peptide synthetase, condensation domain"/>
    <property type="match status" value="1"/>
</dbReference>
<dbReference type="PANTHER" id="PTHR45527:SF1">
    <property type="entry name" value="FATTY ACID SYNTHASE"/>
    <property type="match status" value="1"/>
</dbReference>
<dbReference type="InterPro" id="IPR009081">
    <property type="entry name" value="PP-bd_ACP"/>
</dbReference>
<evidence type="ECO:0000256" key="2">
    <source>
        <dbReference type="ARBA" id="ARBA00022450"/>
    </source>
</evidence>
<dbReference type="InterPro" id="IPR036736">
    <property type="entry name" value="ACP-like_sf"/>
</dbReference>
<keyword evidence="6" id="KW-1185">Reference proteome</keyword>
<evidence type="ECO:0000256" key="1">
    <source>
        <dbReference type="ARBA" id="ARBA00001957"/>
    </source>
</evidence>
<dbReference type="PANTHER" id="PTHR45527">
    <property type="entry name" value="NONRIBOSOMAL PEPTIDE SYNTHETASE"/>
    <property type="match status" value="1"/>
</dbReference>
<keyword evidence="3" id="KW-0597">Phosphoprotein</keyword>
<dbReference type="Pfam" id="PF00668">
    <property type="entry name" value="Condensation"/>
    <property type="match status" value="1"/>
</dbReference>
<dbReference type="FunFam" id="1.10.1200.10:FF:000005">
    <property type="entry name" value="Nonribosomal peptide synthetase 1"/>
    <property type="match status" value="1"/>
</dbReference>
<dbReference type="SMART" id="SM00823">
    <property type="entry name" value="PKS_PP"/>
    <property type="match status" value="1"/>
</dbReference>
<comment type="cofactor">
    <cofactor evidence="1">
        <name>pantetheine 4'-phosphate</name>
        <dbReference type="ChEBI" id="CHEBI:47942"/>
    </cofactor>
</comment>
<name>A0A1T4U873_9BACT</name>
<keyword evidence="2" id="KW-0596">Phosphopantetheine</keyword>
<evidence type="ECO:0000259" key="4">
    <source>
        <dbReference type="PROSITE" id="PS50075"/>
    </source>
</evidence>
<gene>
    <name evidence="5" type="ORF">SAMN04488128_1194</name>
</gene>
<dbReference type="Gene3D" id="3.30.300.30">
    <property type="match status" value="1"/>
</dbReference>
<dbReference type="GO" id="GO:0009239">
    <property type="term" value="P:enterobactin biosynthetic process"/>
    <property type="evidence" value="ECO:0007669"/>
    <property type="project" value="TreeGrafter"/>
</dbReference>
<dbReference type="EMBL" id="FUWZ01000019">
    <property type="protein sequence ID" value="SKA48816.1"/>
    <property type="molecule type" value="Genomic_DNA"/>
</dbReference>
<evidence type="ECO:0000313" key="6">
    <source>
        <dbReference type="Proteomes" id="UP000190367"/>
    </source>
</evidence>
<dbReference type="GO" id="GO:0009366">
    <property type="term" value="C:enterobactin synthetase complex"/>
    <property type="evidence" value="ECO:0007669"/>
    <property type="project" value="TreeGrafter"/>
</dbReference>
<dbReference type="InterPro" id="IPR001242">
    <property type="entry name" value="Condensation_dom"/>
</dbReference>
<dbReference type="STRING" id="634771.SAMN04488128_1194"/>
<dbReference type="SUPFAM" id="SSF56801">
    <property type="entry name" value="Acetyl-CoA synthetase-like"/>
    <property type="match status" value="1"/>
</dbReference>
<dbReference type="OrthoDB" id="9778690at2"/>
<sequence length="601" mass="66859">GEIVYHVCRQPGVREAAVLQRNGQLACYYVSDEAQDSAALQGALQQVLPAYMVPVYYLHLHHLPLTGNGKLDESRLPAPEAGVGGYAAPTGDTAIRLAAIWADVLKLDVSDISATASFFGMGGHSVKAMRLKNLVHKHFGCNIELRDIFTHAVLNDMAAFIGSSQPAAGIELLKAGAQQECAASPAQERLYYQQMLNKDNLGFNIAAVFRLADTVVPEKIHAAFIQLQQRHTSLRTRFELGEGGLVQKVDTEVAPALQDAGPENAPFEAVWQQFIRPFDLSVAPLMRYALWKDFLLIDIHHVICDGISLNILIRDLRDLYQGKVLTPVEYNYLDYAASLATRTADNDKNKRYWLRQLSGELPRLDLPVMQQRNFPGIHPAAVKTLEIQEEQFFQLQQCAATAATSPYVLLLSAFYILLYKVCGNKTLIAGIDAAGRSHEALQEVVGTFVNILPLKVDIHEDQPVHTLLAGVKNCLLDALDHQDYQFDQIVALAEEEERDGRNPVFDVHFAFANTLDSDAELKELGFIPVQGRQHETTQYELKIEVSEKEAGYAVAFIYSTVLYEESMMDVFVAYYQRIVNAIAQDSEALIDDIRLETTVNV</sequence>
<dbReference type="SUPFAM" id="SSF52777">
    <property type="entry name" value="CoA-dependent acyltransferases"/>
    <property type="match status" value="2"/>
</dbReference>
<feature type="domain" description="Carrier" evidence="4">
    <location>
        <begin position="88"/>
        <end position="165"/>
    </location>
</feature>
<dbReference type="Gene3D" id="1.10.1200.10">
    <property type="entry name" value="ACP-like"/>
    <property type="match status" value="1"/>
</dbReference>